<evidence type="ECO:0000256" key="2">
    <source>
        <dbReference type="ARBA" id="ARBA00010876"/>
    </source>
</evidence>
<organism evidence="5 6">
    <name type="scientific">Streptomyces lavendulae subsp. lavendulae</name>
    <dbReference type="NCBI Taxonomy" id="58340"/>
    <lineage>
        <taxon>Bacteria</taxon>
        <taxon>Bacillati</taxon>
        <taxon>Actinomycetota</taxon>
        <taxon>Actinomycetes</taxon>
        <taxon>Kitasatosporales</taxon>
        <taxon>Streptomycetaceae</taxon>
        <taxon>Streptomyces</taxon>
    </lineage>
</organism>
<evidence type="ECO:0000256" key="3">
    <source>
        <dbReference type="ARBA" id="ARBA00023235"/>
    </source>
</evidence>
<dbReference type="EC" id="5.4.99.-" evidence="4"/>
<dbReference type="Gene3D" id="3.30.2350.10">
    <property type="entry name" value="Pseudouridine synthase"/>
    <property type="match status" value="1"/>
</dbReference>
<dbReference type="AlphaFoldDB" id="A0A2K8PK95"/>
<dbReference type="PANTHER" id="PTHR21600:SF44">
    <property type="entry name" value="RIBOSOMAL LARGE SUBUNIT PSEUDOURIDINE SYNTHASE D"/>
    <property type="match status" value="1"/>
</dbReference>
<dbReference type="InterPro" id="IPR006225">
    <property type="entry name" value="PsdUridine_synth_RluC/D"/>
</dbReference>
<evidence type="ECO:0000256" key="1">
    <source>
        <dbReference type="ARBA" id="ARBA00000073"/>
    </source>
</evidence>
<dbReference type="SUPFAM" id="SSF55174">
    <property type="entry name" value="Alpha-L RNA-binding motif"/>
    <property type="match status" value="1"/>
</dbReference>
<keyword evidence="3 4" id="KW-0413">Isomerase</keyword>
<accession>A0A2K8PK95</accession>
<dbReference type="PROSITE" id="PS50889">
    <property type="entry name" value="S4"/>
    <property type="match status" value="1"/>
</dbReference>
<dbReference type="InterPro" id="IPR006145">
    <property type="entry name" value="PsdUridine_synth_RsuA/RluA"/>
</dbReference>
<dbReference type="PANTHER" id="PTHR21600">
    <property type="entry name" value="MITOCHONDRIAL RNA PSEUDOURIDINE SYNTHASE"/>
    <property type="match status" value="1"/>
</dbReference>
<dbReference type="InterPro" id="IPR050188">
    <property type="entry name" value="RluA_PseudoU_synthase"/>
</dbReference>
<dbReference type="GO" id="GO:0000455">
    <property type="term" value="P:enzyme-directed rRNA pseudouridine synthesis"/>
    <property type="evidence" value="ECO:0007669"/>
    <property type="project" value="TreeGrafter"/>
</dbReference>
<dbReference type="SUPFAM" id="SSF55120">
    <property type="entry name" value="Pseudouridine synthase"/>
    <property type="match status" value="1"/>
</dbReference>
<protein>
    <recommendedName>
        <fullName evidence="4">Pseudouridine synthase</fullName>
        <ecNumber evidence="4">5.4.99.-</ecNumber>
    </recommendedName>
</protein>
<keyword evidence="6" id="KW-1185">Reference proteome</keyword>
<dbReference type="Pfam" id="PF00849">
    <property type="entry name" value="PseudoU_synth_2"/>
    <property type="match status" value="1"/>
</dbReference>
<sequence length="324" mass="35181">MVLCRVLHTRQVSTIPEIRTLPVPDGLEGERVDAAIARMFGFSRTKAAELASEGKVSVDGSVVGKSERVHGGAWLEVEMPAPPRPVELVAEPVPGMEIVHDDDDIVVIMKPVGVAAHPSPGWTGTTVIGGLAAAGYRISTSGASERQGIVHRLDVGTSGLMAVAKSERAYTSLKNQFRERVVDKRYHALVQGHPDPMSGTIDAPIGRHPSADYKWAVTQDGKASVTHYDLIEAFRAASLLDIKLETGRTHQIRVHMSAHRHPCVGDLTYGADPTVAKRLGLTRQWLHAVRLGFEHPSDGQWVEFESGYPADLQHALDVIRAESQ</sequence>
<comment type="catalytic activity">
    <reaction evidence="1 4">
        <text>a uridine in RNA = a pseudouridine in RNA</text>
        <dbReference type="Rhea" id="RHEA:48348"/>
        <dbReference type="Rhea" id="RHEA-COMP:12068"/>
        <dbReference type="Rhea" id="RHEA-COMP:12069"/>
        <dbReference type="ChEBI" id="CHEBI:65314"/>
        <dbReference type="ChEBI" id="CHEBI:65315"/>
    </reaction>
</comment>
<proteinExistence type="inferred from homology"/>
<dbReference type="SMART" id="SM00363">
    <property type="entry name" value="S4"/>
    <property type="match status" value="1"/>
</dbReference>
<dbReference type="CDD" id="cd00165">
    <property type="entry name" value="S4"/>
    <property type="match status" value="1"/>
</dbReference>
<dbReference type="EMBL" id="CP024985">
    <property type="protein sequence ID" value="ATZ27166.1"/>
    <property type="molecule type" value="Genomic_DNA"/>
</dbReference>
<comment type="similarity">
    <text evidence="2 4">Belongs to the pseudouridine synthase RluA family.</text>
</comment>
<dbReference type="CDD" id="cd02869">
    <property type="entry name" value="PseudoU_synth_RluA_like"/>
    <property type="match status" value="1"/>
</dbReference>
<dbReference type="InterPro" id="IPR002942">
    <property type="entry name" value="S4_RNA-bd"/>
</dbReference>
<evidence type="ECO:0000313" key="6">
    <source>
        <dbReference type="Proteomes" id="UP000231791"/>
    </source>
</evidence>
<dbReference type="Gene3D" id="3.10.290.10">
    <property type="entry name" value="RNA-binding S4 domain"/>
    <property type="match status" value="1"/>
</dbReference>
<dbReference type="InterPro" id="IPR036986">
    <property type="entry name" value="S4_RNA-bd_sf"/>
</dbReference>
<comment type="function">
    <text evidence="4">Responsible for synthesis of pseudouridine from uracil.</text>
</comment>
<evidence type="ECO:0000313" key="5">
    <source>
        <dbReference type="EMBL" id="ATZ27166.1"/>
    </source>
</evidence>
<dbReference type="KEGG" id="slx:SLAV_26870"/>
<dbReference type="GO" id="GO:0003723">
    <property type="term" value="F:RNA binding"/>
    <property type="evidence" value="ECO:0007669"/>
    <property type="project" value="InterPro"/>
</dbReference>
<dbReference type="Proteomes" id="UP000231791">
    <property type="component" value="Chromosome"/>
</dbReference>
<dbReference type="Pfam" id="PF01479">
    <property type="entry name" value="S4"/>
    <property type="match status" value="1"/>
</dbReference>
<dbReference type="NCBIfam" id="TIGR00005">
    <property type="entry name" value="rluA_subfam"/>
    <property type="match status" value="1"/>
</dbReference>
<dbReference type="GO" id="GO:0120159">
    <property type="term" value="F:rRNA pseudouridine synthase activity"/>
    <property type="evidence" value="ECO:0007669"/>
    <property type="project" value="UniProtKB-ARBA"/>
</dbReference>
<dbReference type="InterPro" id="IPR020103">
    <property type="entry name" value="PsdUridine_synth_cat_dom_sf"/>
</dbReference>
<name>A0A2K8PK95_STRLA</name>
<gene>
    <name evidence="5" type="primary">rluD</name>
    <name evidence="5" type="ORF">SLAV_26870</name>
</gene>
<evidence type="ECO:0000256" key="4">
    <source>
        <dbReference type="RuleBase" id="RU362028"/>
    </source>
</evidence>
<reference evidence="5 6" key="1">
    <citation type="submission" date="2017-11" db="EMBL/GenBank/DDBJ databases">
        <title>Complete genome sequence of Streptomyces lavendulae subsp. lavendulae CCM 3239 (formerly 'Streptomyces aureofaciens CCM 3239'), the producer of the angucycline-type antibiotic auricin.</title>
        <authorList>
            <person name="Busche T."/>
            <person name="Novakova R."/>
            <person name="Al'Dilaimi A."/>
            <person name="Homerova D."/>
            <person name="Feckova L."/>
            <person name="Rezuchova B."/>
            <person name="Mingyar E."/>
            <person name="Csolleiova D."/>
            <person name="Bekeova C."/>
            <person name="Winkler A."/>
            <person name="Sevcikova B."/>
            <person name="Kalinowski J."/>
            <person name="Kormanec J."/>
            <person name="Ruckert C."/>
        </authorList>
    </citation>
    <scope>NUCLEOTIDE SEQUENCE [LARGE SCALE GENOMIC DNA]</scope>
    <source>
        <strain evidence="5 6">CCM 3239</strain>
    </source>
</reference>